<dbReference type="InterPro" id="IPR023849">
    <property type="entry name" value="TQXA_dom"/>
</dbReference>
<keyword evidence="5" id="KW-1185">Reference proteome</keyword>
<feature type="domain" description="Thioester" evidence="3">
    <location>
        <begin position="81"/>
        <end position="186"/>
    </location>
</feature>
<feature type="signal peptide" evidence="2">
    <location>
        <begin position="1"/>
        <end position="33"/>
    </location>
</feature>
<name>A0A401YQW3_9ACTN</name>
<evidence type="ECO:0000313" key="5">
    <source>
        <dbReference type="Proteomes" id="UP000286931"/>
    </source>
</evidence>
<organism evidence="4 5">
    <name type="scientific">Embleya hyalina</name>
    <dbReference type="NCBI Taxonomy" id="516124"/>
    <lineage>
        <taxon>Bacteria</taxon>
        <taxon>Bacillati</taxon>
        <taxon>Actinomycetota</taxon>
        <taxon>Actinomycetes</taxon>
        <taxon>Kitasatosporales</taxon>
        <taxon>Streptomycetaceae</taxon>
        <taxon>Embleya</taxon>
    </lineage>
</organism>
<feature type="chain" id="PRO_5019276286" evidence="2">
    <location>
        <begin position="34"/>
        <end position="387"/>
    </location>
</feature>
<dbReference type="AlphaFoldDB" id="A0A401YQW3"/>
<dbReference type="OrthoDB" id="2676146at2"/>
<dbReference type="Gene3D" id="1.10.150.480">
    <property type="match status" value="1"/>
</dbReference>
<dbReference type="Proteomes" id="UP000286931">
    <property type="component" value="Unassembled WGS sequence"/>
</dbReference>
<gene>
    <name evidence="4" type="ORF">EHYA_04632</name>
</gene>
<keyword evidence="2" id="KW-0732">Signal</keyword>
<accession>A0A401YQW3</accession>
<evidence type="ECO:0000256" key="1">
    <source>
        <dbReference type="SAM" id="MobiDB-lite"/>
    </source>
</evidence>
<proteinExistence type="predicted"/>
<evidence type="ECO:0000313" key="4">
    <source>
        <dbReference type="EMBL" id="GCD96945.1"/>
    </source>
</evidence>
<dbReference type="Pfam" id="PF08341">
    <property type="entry name" value="TED"/>
    <property type="match status" value="1"/>
</dbReference>
<feature type="region of interest" description="Disordered" evidence="1">
    <location>
        <begin position="313"/>
        <end position="354"/>
    </location>
</feature>
<dbReference type="RefSeq" id="WP_160161513.1">
    <property type="nucleotide sequence ID" value="NZ_BIFH01000022.1"/>
</dbReference>
<comment type="caution">
    <text evidence="4">The sequence shown here is derived from an EMBL/GenBank/DDBJ whole genome shotgun (WGS) entry which is preliminary data.</text>
</comment>
<reference evidence="4 5" key="1">
    <citation type="submission" date="2018-12" db="EMBL/GenBank/DDBJ databases">
        <title>Draft genome sequence of Embleya hyalina NBRC 13850T.</title>
        <authorList>
            <person name="Komaki H."/>
            <person name="Hosoyama A."/>
            <person name="Kimura A."/>
            <person name="Ichikawa N."/>
            <person name="Tamura T."/>
        </authorList>
    </citation>
    <scope>NUCLEOTIDE SEQUENCE [LARGE SCALE GENOMIC DNA]</scope>
    <source>
        <strain evidence="4 5">NBRC 13850</strain>
    </source>
</reference>
<dbReference type="EMBL" id="BIFH01000022">
    <property type="protein sequence ID" value="GCD96945.1"/>
    <property type="molecule type" value="Genomic_DNA"/>
</dbReference>
<sequence length="387" mass="40005">MFRVPGRSVARLSAWTAAIGVTGAIGFAGTARADGVSGTLEGFGADQTTLVSVKGPDPRMNRTLPMGYMNLRLDGGEVIKVYCVDLLHDVTDRYQESSWEGTWLADKDVPAVDKAKLKWILGNSFPTKTLQQLKDASGIAGLDAGEAGGATQAAIWHFSDGAEIDNAKEKNEDVKKLYDYLIRTAKPDDGSEPKISLTITPERLTGSRADKPGIGPFTVTTSATGKAISAAPTGTSGTRLVDKDGATVTGRLGDGDRVWIAPPEGTEAGEATLEVSGKASVEAGRVFKGLKPGQLVIAVGQRDIKVEDSARAGWTAKQTPPTPGGTTGDTAIPPTPPTPAKGPELAETGGSGVDTPAVLAGGAVLVGLGAVLTHRAVRRRATKTPAS</sequence>
<evidence type="ECO:0000256" key="2">
    <source>
        <dbReference type="SAM" id="SignalP"/>
    </source>
</evidence>
<evidence type="ECO:0000259" key="3">
    <source>
        <dbReference type="Pfam" id="PF08341"/>
    </source>
</evidence>
<dbReference type="NCBIfam" id="TIGR03934">
    <property type="entry name" value="TQXA_dom"/>
    <property type="match status" value="1"/>
</dbReference>
<protein>
    <submittedName>
        <fullName evidence="4">TQXA domain-containing protein</fullName>
    </submittedName>
</protein>
<dbReference type="InterPro" id="IPR013552">
    <property type="entry name" value="Thioester_dom"/>
</dbReference>